<dbReference type="WBParaSite" id="BXY_0226700.1">
    <property type="protein sequence ID" value="BXY_0226700.1"/>
    <property type="gene ID" value="BXY_0226700"/>
</dbReference>
<organism evidence="2 3">
    <name type="scientific">Bursaphelenchus xylophilus</name>
    <name type="common">Pinewood nematode worm</name>
    <name type="synonym">Aphelenchoides xylophilus</name>
    <dbReference type="NCBI Taxonomy" id="6326"/>
    <lineage>
        <taxon>Eukaryota</taxon>
        <taxon>Metazoa</taxon>
        <taxon>Ecdysozoa</taxon>
        <taxon>Nematoda</taxon>
        <taxon>Chromadorea</taxon>
        <taxon>Rhabditida</taxon>
        <taxon>Tylenchina</taxon>
        <taxon>Tylenchomorpha</taxon>
        <taxon>Aphelenchoidea</taxon>
        <taxon>Aphelenchoididae</taxon>
        <taxon>Bursaphelenchus</taxon>
    </lineage>
</organism>
<protein>
    <submittedName>
        <fullName evidence="3">Uncharacterized protein</fullName>
    </submittedName>
</protein>
<accession>A0A1I7RNI1</accession>
<feature type="compositionally biased region" description="Basic and acidic residues" evidence="1">
    <location>
        <begin position="116"/>
        <end position="132"/>
    </location>
</feature>
<name>A0A1I7RNI1_BURXY</name>
<dbReference type="Proteomes" id="UP000095284">
    <property type="component" value="Unplaced"/>
</dbReference>
<proteinExistence type="predicted"/>
<evidence type="ECO:0000256" key="1">
    <source>
        <dbReference type="SAM" id="MobiDB-lite"/>
    </source>
</evidence>
<feature type="region of interest" description="Disordered" evidence="1">
    <location>
        <begin position="111"/>
        <end position="148"/>
    </location>
</feature>
<reference evidence="3" key="1">
    <citation type="submission" date="2016-11" db="UniProtKB">
        <authorList>
            <consortium name="WormBaseParasite"/>
        </authorList>
    </citation>
    <scope>IDENTIFICATION</scope>
</reference>
<evidence type="ECO:0000313" key="2">
    <source>
        <dbReference type="Proteomes" id="UP000095284"/>
    </source>
</evidence>
<evidence type="ECO:0000313" key="3">
    <source>
        <dbReference type="WBParaSite" id="BXY_0226700.1"/>
    </source>
</evidence>
<sequence>MVSLSSRKGLIWPSKVSSIRSFGGNDVHNNEEAENKMGLIERGAFTLKRRCSTDKGVVLRKIDNKKSGDLIKNKTSFINLYDKYKKYDSVKSSTSTPKESMQIIRRPDRLSPTTVEKVEKKSKPSPRMEPKKLPQRTSGPRRMTQLGRKRSLPIRVSSIFLENLVIPFTVTKWSLLFFGNTLSFNQEMLI</sequence>
<dbReference type="AlphaFoldDB" id="A0A1I7RNI1"/>